<feature type="transmembrane region" description="Helical" evidence="8">
    <location>
        <begin position="359"/>
        <end position="377"/>
    </location>
</feature>
<dbReference type="PANTHER" id="PTHR23501">
    <property type="entry name" value="MAJOR FACILITATOR SUPERFAMILY"/>
    <property type="match status" value="1"/>
</dbReference>
<gene>
    <name evidence="10" type="ORF">BP5553_02674</name>
</gene>
<feature type="compositionally biased region" description="Polar residues" evidence="7">
    <location>
        <begin position="539"/>
        <end position="553"/>
    </location>
</feature>
<keyword evidence="4 8" id="KW-1133">Transmembrane helix</keyword>
<accession>A0A370TS47</accession>
<dbReference type="InterPro" id="IPR020846">
    <property type="entry name" value="MFS_dom"/>
</dbReference>
<dbReference type="EMBL" id="NPIC01000002">
    <property type="protein sequence ID" value="RDL38334.1"/>
    <property type="molecule type" value="Genomic_DNA"/>
</dbReference>
<dbReference type="PROSITE" id="PS50850">
    <property type="entry name" value="MFS"/>
    <property type="match status" value="1"/>
</dbReference>
<organism evidence="10 11">
    <name type="scientific">Venustampulla echinocandica</name>
    <dbReference type="NCBI Taxonomy" id="2656787"/>
    <lineage>
        <taxon>Eukaryota</taxon>
        <taxon>Fungi</taxon>
        <taxon>Dikarya</taxon>
        <taxon>Ascomycota</taxon>
        <taxon>Pezizomycotina</taxon>
        <taxon>Leotiomycetes</taxon>
        <taxon>Helotiales</taxon>
        <taxon>Pleuroascaceae</taxon>
        <taxon>Venustampulla</taxon>
    </lineage>
</organism>
<feature type="transmembrane region" description="Helical" evidence="8">
    <location>
        <begin position="329"/>
        <end position="347"/>
    </location>
</feature>
<evidence type="ECO:0000259" key="9">
    <source>
        <dbReference type="PROSITE" id="PS50850"/>
    </source>
</evidence>
<keyword evidence="11" id="KW-1185">Reference proteome</keyword>
<feature type="transmembrane region" description="Helical" evidence="8">
    <location>
        <begin position="181"/>
        <end position="201"/>
    </location>
</feature>
<evidence type="ECO:0000256" key="5">
    <source>
        <dbReference type="ARBA" id="ARBA00023136"/>
    </source>
</evidence>
<dbReference type="InterPro" id="IPR011701">
    <property type="entry name" value="MFS"/>
</dbReference>
<dbReference type="SUPFAM" id="SSF103473">
    <property type="entry name" value="MFS general substrate transporter"/>
    <property type="match status" value="1"/>
</dbReference>
<evidence type="ECO:0000256" key="1">
    <source>
        <dbReference type="ARBA" id="ARBA00004141"/>
    </source>
</evidence>
<evidence type="ECO:0000256" key="6">
    <source>
        <dbReference type="ARBA" id="ARBA00023180"/>
    </source>
</evidence>
<dbReference type="OrthoDB" id="10021397at2759"/>
<reference evidence="10 11" key="1">
    <citation type="journal article" date="2018" name="IMA Fungus">
        <title>IMA Genome-F 9: Draft genome sequence of Annulohypoxylon stygium, Aspergillus mulundensis, Berkeleyomyces basicola (syn. Thielaviopsis basicola), Ceratocystis smalleyi, two Cercospora beticola strains, Coleophoma cylindrospora, Fusarium fracticaudum, Phialophora cf. hyalina, and Morchella septimelata.</title>
        <authorList>
            <person name="Wingfield B.D."/>
            <person name="Bills G.F."/>
            <person name="Dong Y."/>
            <person name="Huang W."/>
            <person name="Nel W.J."/>
            <person name="Swalarsk-Parry B.S."/>
            <person name="Vaghefi N."/>
            <person name="Wilken P.M."/>
            <person name="An Z."/>
            <person name="de Beer Z.W."/>
            <person name="De Vos L."/>
            <person name="Chen L."/>
            <person name="Duong T.A."/>
            <person name="Gao Y."/>
            <person name="Hammerbacher A."/>
            <person name="Kikkert J.R."/>
            <person name="Li Y."/>
            <person name="Li H."/>
            <person name="Li K."/>
            <person name="Li Q."/>
            <person name="Liu X."/>
            <person name="Ma X."/>
            <person name="Naidoo K."/>
            <person name="Pethybridge S.J."/>
            <person name="Sun J."/>
            <person name="Steenkamp E.T."/>
            <person name="van der Nest M.A."/>
            <person name="van Wyk S."/>
            <person name="Wingfield M.J."/>
            <person name="Xiong C."/>
            <person name="Yue Q."/>
            <person name="Zhang X."/>
        </authorList>
    </citation>
    <scope>NUCLEOTIDE SEQUENCE [LARGE SCALE GENOMIC DNA]</scope>
    <source>
        <strain evidence="10 11">BP 5553</strain>
    </source>
</reference>
<evidence type="ECO:0000313" key="11">
    <source>
        <dbReference type="Proteomes" id="UP000254866"/>
    </source>
</evidence>
<feature type="region of interest" description="Disordered" evidence="7">
    <location>
        <begin position="1"/>
        <end position="60"/>
    </location>
</feature>
<feature type="compositionally biased region" description="Polar residues" evidence="7">
    <location>
        <begin position="1"/>
        <end position="15"/>
    </location>
</feature>
<feature type="transmembrane region" description="Helical" evidence="8">
    <location>
        <begin position="289"/>
        <end position="309"/>
    </location>
</feature>
<dbReference type="PANTHER" id="PTHR23501:SF187">
    <property type="entry name" value="MAJOR FACILITATOR SUPERFAMILY (MFS) PROFILE DOMAIN-CONTAINING PROTEIN"/>
    <property type="match status" value="1"/>
</dbReference>
<feature type="domain" description="Major facilitator superfamily (MFS) profile" evidence="9">
    <location>
        <begin position="1"/>
        <end position="471"/>
    </location>
</feature>
<feature type="transmembrane region" description="Helical" evidence="8">
    <location>
        <begin position="221"/>
        <end position="240"/>
    </location>
</feature>
<feature type="transmembrane region" description="Helical" evidence="8">
    <location>
        <begin position="246"/>
        <end position="268"/>
    </location>
</feature>
<feature type="transmembrane region" description="Helical" evidence="8">
    <location>
        <begin position="496"/>
        <end position="518"/>
    </location>
</feature>
<feature type="transmembrane region" description="Helical" evidence="8">
    <location>
        <begin position="151"/>
        <end position="175"/>
    </location>
</feature>
<proteinExistence type="predicted"/>
<evidence type="ECO:0000256" key="7">
    <source>
        <dbReference type="SAM" id="MobiDB-lite"/>
    </source>
</evidence>
<protein>
    <submittedName>
        <fullName evidence="10">MFS general substrate transporter</fullName>
    </submittedName>
</protein>
<feature type="transmembrane region" description="Helical" evidence="8">
    <location>
        <begin position="422"/>
        <end position="440"/>
    </location>
</feature>
<dbReference type="AlphaFoldDB" id="A0A370TS47"/>
<dbReference type="GO" id="GO:0005886">
    <property type="term" value="C:plasma membrane"/>
    <property type="evidence" value="ECO:0007669"/>
    <property type="project" value="TreeGrafter"/>
</dbReference>
<feature type="compositionally biased region" description="Basic and acidic residues" evidence="7">
    <location>
        <begin position="32"/>
        <end position="57"/>
    </location>
</feature>
<keyword evidence="5 8" id="KW-0472">Membrane</keyword>
<name>A0A370TS47_9HELO</name>
<comment type="subcellular location">
    <subcellularLocation>
        <location evidence="1">Membrane</location>
        <topology evidence="1">Multi-pass membrane protein</topology>
    </subcellularLocation>
</comment>
<dbReference type="Gene3D" id="1.20.1250.20">
    <property type="entry name" value="MFS general substrate transporter like domains"/>
    <property type="match status" value="1"/>
</dbReference>
<dbReference type="GeneID" id="43595523"/>
<dbReference type="Proteomes" id="UP000254866">
    <property type="component" value="Unassembled WGS sequence"/>
</dbReference>
<dbReference type="GO" id="GO:0022857">
    <property type="term" value="F:transmembrane transporter activity"/>
    <property type="evidence" value="ECO:0007669"/>
    <property type="project" value="InterPro"/>
</dbReference>
<dbReference type="InterPro" id="IPR036259">
    <property type="entry name" value="MFS_trans_sf"/>
</dbReference>
<evidence type="ECO:0000313" key="10">
    <source>
        <dbReference type="EMBL" id="RDL38334.1"/>
    </source>
</evidence>
<keyword evidence="6" id="KW-0325">Glycoprotein</keyword>
<sequence>MTAAMNVQTGDNASTHAPPVKIASSNAIAEKAVTDTEIEKGRPEEKCKPKGKGKPEENAQPTAPKAFGFYAIIVALCLTGLLTALEATITSTALPTITAVLGGGSGLCGGAVNIEMLVAGRLVQGIGAGAINVLIEIIVCDLLSLRERGRYLGLMFGMIAVGTVLGPLFGGLIVQHSSWRWVFYLNVPIGGLALVALVLFLKVKSDNTSNFTSRLKRIDWFGNLIFVLSMVAVLTALSWAGSKYPWSSFHIIVPLIMALAGGVLFMFFEASRFCANPTMPLHLFSNRTSGTGFALTFLSSISGISPIYFLPVYFQAVLSSTPARAGVQLLPTILGIISGAIVAGVLFSKFGRYRPLQHAGFTLMVIGFGLLSLLKANSTMGQWVGFQIVGAVGTGLVLPVLLPSIQAPLNEADTALSTSTWAFIRSFGLIWGATILTVAFNNRFNSLAHRITDPVVVAELLGGRAYEHATKVYMQTITDPATHAEVVGVFIDSLKLAWYVSIAFAGLGFVLVVLMKVVPLRKELDTQFGIEESDKSTKTEQPISEQLTLATNK</sequence>
<evidence type="ECO:0000256" key="4">
    <source>
        <dbReference type="ARBA" id="ARBA00022989"/>
    </source>
</evidence>
<comment type="caution">
    <text evidence="10">The sequence shown here is derived from an EMBL/GenBank/DDBJ whole genome shotgun (WGS) entry which is preliminary data.</text>
</comment>
<dbReference type="Pfam" id="PF07690">
    <property type="entry name" value="MFS_1"/>
    <property type="match status" value="1"/>
</dbReference>
<keyword evidence="2" id="KW-0813">Transport</keyword>
<feature type="transmembrane region" description="Helical" evidence="8">
    <location>
        <begin position="383"/>
        <end position="402"/>
    </location>
</feature>
<evidence type="ECO:0000256" key="3">
    <source>
        <dbReference type="ARBA" id="ARBA00022692"/>
    </source>
</evidence>
<dbReference type="Gene3D" id="1.20.1720.10">
    <property type="entry name" value="Multidrug resistance protein D"/>
    <property type="match status" value="1"/>
</dbReference>
<feature type="region of interest" description="Disordered" evidence="7">
    <location>
        <begin position="533"/>
        <end position="553"/>
    </location>
</feature>
<feature type="transmembrane region" description="Helical" evidence="8">
    <location>
        <begin position="67"/>
        <end position="85"/>
    </location>
</feature>
<evidence type="ECO:0000256" key="8">
    <source>
        <dbReference type="SAM" id="Phobius"/>
    </source>
</evidence>
<keyword evidence="3 8" id="KW-0812">Transmembrane</keyword>
<feature type="transmembrane region" description="Helical" evidence="8">
    <location>
        <begin position="118"/>
        <end position="139"/>
    </location>
</feature>
<evidence type="ECO:0000256" key="2">
    <source>
        <dbReference type="ARBA" id="ARBA00022448"/>
    </source>
</evidence>
<dbReference type="RefSeq" id="XP_031870990.1">
    <property type="nucleotide sequence ID" value="XM_032011297.1"/>
</dbReference>